<evidence type="ECO:0000256" key="1">
    <source>
        <dbReference type="SAM" id="MobiDB-lite"/>
    </source>
</evidence>
<keyword evidence="3" id="KW-1185">Reference proteome</keyword>
<dbReference type="EMBL" id="KV878891">
    <property type="protein sequence ID" value="OJJ87434.1"/>
    <property type="molecule type" value="Genomic_DNA"/>
</dbReference>
<proteinExistence type="predicted"/>
<gene>
    <name evidence="2" type="ORF">ASPGLDRAFT_43992</name>
</gene>
<name>A0A1L9VU57_ASPGL</name>
<dbReference type="VEuPathDB" id="FungiDB:ASPGLDRAFT_43992"/>
<accession>A0A1L9VU57</accession>
<dbReference type="RefSeq" id="XP_022404123.1">
    <property type="nucleotide sequence ID" value="XM_022545927.1"/>
</dbReference>
<feature type="compositionally biased region" description="Polar residues" evidence="1">
    <location>
        <begin position="84"/>
        <end position="95"/>
    </location>
</feature>
<dbReference type="OrthoDB" id="4495825at2759"/>
<dbReference type="GeneID" id="34462188"/>
<protein>
    <submittedName>
        <fullName evidence="2">Uncharacterized protein</fullName>
    </submittedName>
</protein>
<dbReference type="Proteomes" id="UP000184300">
    <property type="component" value="Unassembled WGS sequence"/>
</dbReference>
<dbReference type="AlphaFoldDB" id="A0A1L9VU57"/>
<sequence>MVAHPCILINERDALMETICKQKCFIYHCSTGLKIFVERYNDVVKQLEQLQQKDTAREREQQRQATTTYPTPPGQANFYPTPPGQAQSLSPSSKHQSTDVDDFDENDYLLPEGYDPAYVWKFYSESEDGDNDEYESESEGEECVNDHLPERMCVRRDCHQFGFCREHELSAVCVCNGGP</sequence>
<evidence type="ECO:0000313" key="3">
    <source>
        <dbReference type="Proteomes" id="UP000184300"/>
    </source>
</evidence>
<organism evidence="2 3">
    <name type="scientific">Aspergillus glaucus CBS 516.65</name>
    <dbReference type="NCBI Taxonomy" id="1160497"/>
    <lineage>
        <taxon>Eukaryota</taxon>
        <taxon>Fungi</taxon>
        <taxon>Dikarya</taxon>
        <taxon>Ascomycota</taxon>
        <taxon>Pezizomycotina</taxon>
        <taxon>Eurotiomycetes</taxon>
        <taxon>Eurotiomycetidae</taxon>
        <taxon>Eurotiales</taxon>
        <taxon>Aspergillaceae</taxon>
        <taxon>Aspergillus</taxon>
        <taxon>Aspergillus subgen. Aspergillus</taxon>
    </lineage>
</organism>
<reference evidence="3" key="1">
    <citation type="journal article" date="2017" name="Genome Biol.">
        <title>Comparative genomics reveals high biological diversity and specific adaptations in the industrially and medically important fungal genus Aspergillus.</title>
        <authorList>
            <person name="de Vries R.P."/>
            <person name="Riley R."/>
            <person name="Wiebenga A."/>
            <person name="Aguilar-Osorio G."/>
            <person name="Amillis S."/>
            <person name="Uchima C.A."/>
            <person name="Anderluh G."/>
            <person name="Asadollahi M."/>
            <person name="Askin M."/>
            <person name="Barry K."/>
            <person name="Battaglia E."/>
            <person name="Bayram O."/>
            <person name="Benocci T."/>
            <person name="Braus-Stromeyer S.A."/>
            <person name="Caldana C."/>
            <person name="Canovas D."/>
            <person name="Cerqueira G.C."/>
            <person name="Chen F."/>
            <person name="Chen W."/>
            <person name="Choi C."/>
            <person name="Clum A."/>
            <person name="Dos Santos R.A."/>
            <person name="Damasio A.R."/>
            <person name="Diallinas G."/>
            <person name="Emri T."/>
            <person name="Fekete E."/>
            <person name="Flipphi M."/>
            <person name="Freyberg S."/>
            <person name="Gallo A."/>
            <person name="Gournas C."/>
            <person name="Habgood R."/>
            <person name="Hainaut M."/>
            <person name="Harispe M.L."/>
            <person name="Henrissat B."/>
            <person name="Hilden K.S."/>
            <person name="Hope R."/>
            <person name="Hossain A."/>
            <person name="Karabika E."/>
            <person name="Karaffa L."/>
            <person name="Karanyi Z."/>
            <person name="Krasevec N."/>
            <person name="Kuo A."/>
            <person name="Kusch H."/>
            <person name="LaButti K."/>
            <person name="Lagendijk E.L."/>
            <person name="Lapidus A."/>
            <person name="Levasseur A."/>
            <person name="Lindquist E."/>
            <person name="Lipzen A."/>
            <person name="Logrieco A.F."/>
            <person name="MacCabe A."/>
            <person name="Maekelae M.R."/>
            <person name="Malavazi I."/>
            <person name="Melin P."/>
            <person name="Meyer V."/>
            <person name="Mielnichuk N."/>
            <person name="Miskei M."/>
            <person name="Molnar A.P."/>
            <person name="Mule G."/>
            <person name="Ngan C.Y."/>
            <person name="Orejas M."/>
            <person name="Orosz E."/>
            <person name="Ouedraogo J.P."/>
            <person name="Overkamp K.M."/>
            <person name="Park H.-S."/>
            <person name="Perrone G."/>
            <person name="Piumi F."/>
            <person name="Punt P.J."/>
            <person name="Ram A.F."/>
            <person name="Ramon A."/>
            <person name="Rauscher S."/>
            <person name="Record E."/>
            <person name="Riano-Pachon D.M."/>
            <person name="Robert V."/>
            <person name="Roehrig J."/>
            <person name="Ruller R."/>
            <person name="Salamov A."/>
            <person name="Salih N.S."/>
            <person name="Samson R.A."/>
            <person name="Sandor E."/>
            <person name="Sanguinetti M."/>
            <person name="Schuetze T."/>
            <person name="Sepcic K."/>
            <person name="Shelest E."/>
            <person name="Sherlock G."/>
            <person name="Sophianopoulou V."/>
            <person name="Squina F.M."/>
            <person name="Sun H."/>
            <person name="Susca A."/>
            <person name="Todd R.B."/>
            <person name="Tsang A."/>
            <person name="Unkles S.E."/>
            <person name="van de Wiele N."/>
            <person name="van Rossen-Uffink D."/>
            <person name="Oliveira J.V."/>
            <person name="Vesth T.C."/>
            <person name="Visser J."/>
            <person name="Yu J.-H."/>
            <person name="Zhou M."/>
            <person name="Andersen M.R."/>
            <person name="Archer D.B."/>
            <person name="Baker S.E."/>
            <person name="Benoit I."/>
            <person name="Brakhage A.A."/>
            <person name="Braus G.H."/>
            <person name="Fischer R."/>
            <person name="Frisvad J.C."/>
            <person name="Goldman G.H."/>
            <person name="Houbraken J."/>
            <person name="Oakley B."/>
            <person name="Pocsi I."/>
            <person name="Scazzocchio C."/>
            <person name="Seiboth B."/>
            <person name="vanKuyk P.A."/>
            <person name="Wortman J."/>
            <person name="Dyer P.S."/>
            <person name="Grigoriev I.V."/>
        </authorList>
    </citation>
    <scope>NUCLEOTIDE SEQUENCE [LARGE SCALE GENOMIC DNA]</scope>
    <source>
        <strain evidence="3">CBS 516.65</strain>
    </source>
</reference>
<feature type="region of interest" description="Disordered" evidence="1">
    <location>
        <begin position="53"/>
        <end position="107"/>
    </location>
</feature>
<evidence type="ECO:0000313" key="2">
    <source>
        <dbReference type="EMBL" id="OJJ87434.1"/>
    </source>
</evidence>